<dbReference type="AlphaFoldDB" id="A0A0C6FRJ7"/>
<name>A0A0C6FRJ7_9HYPH</name>
<evidence type="ECO:0000313" key="2">
    <source>
        <dbReference type="Proteomes" id="UP000061432"/>
    </source>
</evidence>
<gene>
    <name evidence="1" type="ORF">Maq22A_c10195</name>
</gene>
<dbReference type="PATRIC" id="fig|270351.10.peg.1962"/>
<dbReference type="Proteomes" id="UP000061432">
    <property type="component" value="Chromosome"/>
</dbReference>
<evidence type="ECO:0000313" key="1">
    <source>
        <dbReference type="EMBL" id="BAQ45320.1"/>
    </source>
</evidence>
<organism evidence="1 2">
    <name type="scientific">Methylobacterium aquaticum</name>
    <dbReference type="NCBI Taxonomy" id="270351"/>
    <lineage>
        <taxon>Bacteria</taxon>
        <taxon>Pseudomonadati</taxon>
        <taxon>Pseudomonadota</taxon>
        <taxon>Alphaproteobacteria</taxon>
        <taxon>Hyphomicrobiales</taxon>
        <taxon>Methylobacteriaceae</taxon>
        <taxon>Methylobacterium</taxon>
    </lineage>
</organism>
<sequence>MNGAINHEPAERRDGRTPGVETIAAAYLTAAGGDAGLALRRAIADALADLGEAERRTRQRDRLISRGYVRAGPIGRG</sequence>
<dbReference type="KEGG" id="maqu:Maq22A_c10195"/>
<accession>A0A0C6FRJ7</accession>
<dbReference type="EMBL" id="AP014704">
    <property type="protein sequence ID" value="BAQ45320.1"/>
    <property type="molecule type" value="Genomic_DNA"/>
</dbReference>
<proteinExistence type="predicted"/>
<protein>
    <submittedName>
        <fullName evidence="1">Uncharacterized protein</fullName>
    </submittedName>
</protein>
<dbReference type="RefSeq" id="WP_060846669.1">
    <property type="nucleotide sequence ID" value="NZ_AP014704.1"/>
</dbReference>
<reference evidence="1 2" key="1">
    <citation type="journal article" date="2015" name="Genome Announc.">
        <title>Complete Genome Sequence of Methylobacterium aquaticum Strain 22A, Isolated from Racomitrium japonicum Moss.</title>
        <authorList>
            <person name="Tani A."/>
            <person name="Ogura Y."/>
            <person name="Hayashi T."/>
            <person name="Kimbara K."/>
        </authorList>
    </citation>
    <scope>NUCLEOTIDE SEQUENCE [LARGE SCALE GENOMIC DNA]</scope>
    <source>
        <strain evidence="1 2">MA-22A</strain>
    </source>
</reference>
<reference evidence="2" key="2">
    <citation type="submission" date="2015-01" db="EMBL/GenBank/DDBJ databases">
        <title>Complete genome sequence of Methylobacterium aquaticum strain 22A.</title>
        <authorList>
            <person name="Tani A."/>
            <person name="Ogura Y."/>
            <person name="Hayashi T."/>
        </authorList>
    </citation>
    <scope>NUCLEOTIDE SEQUENCE [LARGE SCALE GENOMIC DNA]</scope>
    <source>
        <strain evidence="2">MA-22A</strain>
    </source>
</reference>
<dbReference type="STRING" id="270351.Maq22A_c10195"/>